<dbReference type="SMART" id="SM00100">
    <property type="entry name" value="cNMP"/>
    <property type="match status" value="1"/>
</dbReference>
<evidence type="ECO:0000256" key="5">
    <source>
        <dbReference type="PROSITE-ProRule" id="PRU00169"/>
    </source>
</evidence>
<dbReference type="SUPFAM" id="SSF52172">
    <property type="entry name" value="CheY-like"/>
    <property type="match status" value="1"/>
</dbReference>
<dbReference type="GO" id="GO:0003677">
    <property type="term" value="F:DNA binding"/>
    <property type="evidence" value="ECO:0007669"/>
    <property type="project" value="UniProtKB-KW"/>
</dbReference>
<evidence type="ECO:0000256" key="4">
    <source>
        <dbReference type="ARBA" id="ARBA00023163"/>
    </source>
</evidence>
<proteinExistence type="predicted"/>
<evidence type="ECO:0000256" key="3">
    <source>
        <dbReference type="ARBA" id="ARBA00023125"/>
    </source>
</evidence>
<dbReference type="InterPro" id="IPR036388">
    <property type="entry name" value="WH-like_DNA-bd_sf"/>
</dbReference>
<dbReference type="CDD" id="cd00038">
    <property type="entry name" value="CAP_ED"/>
    <property type="match status" value="1"/>
</dbReference>
<dbReference type="PANTHER" id="PTHR43547">
    <property type="entry name" value="TWO-COMPONENT HISTIDINE KINASE"/>
    <property type="match status" value="1"/>
</dbReference>
<protein>
    <submittedName>
        <fullName evidence="9">Transcriptional regulator</fullName>
    </submittedName>
</protein>
<sequence>MKKKILLIEDNADMRENTAEILELADYEVITADNGKMGVELAQQQIPDLIICDIMMPVLDGYGVLYMLNKSADTASIPFIFLTAKAERSDMRKGMDLGADDYLTKPFDDMELLNAVETRFKKADILQKQFSRDIDGFNDFLNDAKEASIKLESLSIDRKAKRYKRKEIIYHEDAMPNGLFFVSKGKVKAFKTNEDAKEYITGLYKEGDFIGYMALLKDTNYTETAMALEESEICFIPKEDFFDLIGSSRDVSHKFINILANNLKESEDRLLNLAYNSVRQRVAEALLLLESRYKEEGKTKFSMAITREDLANIVGTSTESVIRTLADFKEEGLIVIKGRNIEVLKSDRLQTIKNGFY</sequence>
<dbReference type="SMART" id="SM00448">
    <property type="entry name" value="REC"/>
    <property type="match status" value="1"/>
</dbReference>
<evidence type="ECO:0000259" key="6">
    <source>
        <dbReference type="PROSITE" id="PS50042"/>
    </source>
</evidence>
<feature type="domain" description="HTH crp-type" evidence="8">
    <location>
        <begin position="276"/>
        <end position="347"/>
    </location>
</feature>
<dbReference type="Gene3D" id="2.60.120.10">
    <property type="entry name" value="Jelly Rolls"/>
    <property type="match status" value="1"/>
</dbReference>
<dbReference type="InterPro" id="IPR001789">
    <property type="entry name" value="Sig_transdc_resp-reg_receiver"/>
</dbReference>
<feature type="domain" description="Cyclic nucleotide-binding" evidence="6">
    <location>
        <begin position="161"/>
        <end position="262"/>
    </location>
</feature>
<dbReference type="Pfam" id="PF00072">
    <property type="entry name" value="Response_reg"/>
    <property type="match status" value="1"/>
</dbReference>
<dbReference type="EMBL" id="AP025314">
    <property type="protein sequence ID" value="BDD09139.1"/>
    <property type="molecule type" value="Genomic_DNA"/>
</dbReference>
<evidence type="ECO:0000259" key="7">
    <source>
        <dbReference type="PROSITE" id="PS50110"/>
    </source>
</evidence>
<dbReference type="InterPro" id="IPR000595">
    <property type="entry name" value="cNMP-bd_dom"/>
</dbReference>
<feature type="modified residue" description="4-aspartylphosphate" evidence="5">
    <location>
        <position position="53"/>
    </location>
</feature>
<dbReference type="InterPro" id="IPR011006">
    <property type="entry name" value="CheY-like_superfamily"/>
</dbReference>
<dbReference type="Pfam" id="PF00027">
    <property type="entry name" value="cNMP_binding"/>
    <property type="match status" value="1"/>
</dbReference>
<dbReference type="PROSITE" id="PS50042">
    <property type="entry name" value="CNMP_BINDING_3"/>
    <property type="match status" value="1"/>
</dbReference>
<evidence type="ECO:0000313" key="9">
    <source>
        <dbReference type="EMBL" id="BDD09139.1"/>
    </source>
</evidence>
<dbReference type="KEGG" id="fax:FUAX_15710"/>
<dbReference type="InterPro" id="IPR012318">
    <property type="entry name" value="HTH_CRP"/>
</dbReference>
<dbReference type="SUPFAM" id="SSF46785">
    <property type="entry name" value="Winged helix' DNA-binding domain"/>
    <property type="match status" value="1"/>
</dbReference>
<evidence type="ECO:0000256" key="2">
    <source>
        <dbReference type="ARBA" id="ARBA00023015"/>
    </source>
</evidence>
<gene>
    <name evidence="9" type="ORF">FUAX_15710</name>
</gene>
<reference evidence="9 10" key="1">
    <citation type="submission" date="2021-12" db="EMBL/GenBank/DDBJ databases">
        <title>Genome sequencing of bacteria with rrn-lacking chromosome and rrn-plasmid.</title>
        <authorList>
            <person name="Anda M."/>
            <person name="Iwasaki W."/>
        </authorList>
    </citation>
    <scope>NUCLEOTIDE SEQUENCE [LARGE SCALE GENOMIC DNA]</scope>
    <source>
        <strain evidence="9 10">DSM 100852</strain>
    </source>
</reference>
<keyword evidence="2" id="KW-0805">Transcription regulation</keyword>
<keyword evidence="4" id="KW-0804">Transcription</keyword>
<evidence type="ECO:0000256" key="1">
    <source>
        <dbReference type="ARBA" id="ARBA00022553"/>
    </source>
</evidence>
<evidence type="ECO:0000259" key="8">
    <source>
        <dbReference type="PROSITE" id="PS51063"/>
    </source>
</evidence>
<dbReference type="InterPro" id="IPR018490">
    <property type="entry name" value="cNMP-bd_dom_sf"/>
</dbReference>
<dbReference type="Proteomes" id="UP001348817">
    <property type="component" value="Chromosome"/>
</dbReference>
<dbReference type="SUPFAM" id="SSF51206">
    <property type="entry name" value="cAMP-binding domain-like"/>
    <property type="match status" value="1"/>
</dbReference>
<dbReference type="Gene3D" id="1.10.10.10">
    <property type="entry name" value="Winged helix-like DNA-binding domain superfamily/Winged helix DNA-binding domain"/>
    <property type="match status" value="1"/>
</dbReference>
<dbReference type="RefSeq" id="WP_338394355.1">
    <property type="nucleotide sequence ID" value="NZ_AP025314.1"/>
</dbReference>
<dbReference type="Pfam" id="PF13545">
    <property type="entry name" value="HTH_Crp_2"/>
    <property type="match status" value="1"/>
</dbReference>
<dbReference type="Gene3D" id="3.40.50.2300">
    <property type="match status" value="1"/>
</dbReference>
<feature type="domain" description="Response regulatory" evidence="7">
    <location>
        <begin position="4"/>
        <end position="120"/>
    </location>
</feature>
<organism evidence="9 10">
    <name type="scientific">Fulvitalea axinellae</name>
    <dbReference type="NCBI Taxonomy" id="1182444"/>
    <lineage>
        <taxon>Bacteria</taxon>
        <taxon>Pseudomonadati</taxon>
        <taxon>Bacteroidota</taxon>
        <taxon>Cytophagia</taxon>
        <taxon>Cytophagales</taxon>
        <taxon>Persicobacteraceae</taxon>
        <taxon>Fulvitalea</taxon>
    </lineage>
</organism>
<accession>A0AAU9D3X1</accession>
<dbReference type="PANTHER" id="PTHR43547:SF2">
    <property type="entry name" value="HYBRID SIGNAL TRANSDUCTION HISTIDINE KINASE C"/>
    <property type="match status" value="1"/>
</dbReference>
<dbReference type="PROSITE" id="PS50110">
    <property type="entry name" value="RESPONSE_REGULATORY"/>
    <property type="match status" value="1"/>
</dbReference>
<dbReference type="PRINTS" id="PR00034">
    <property type="entry name" value="HTHCRP"/>
</dbReference>
<dbReference type="GO" id="GO:0000155">
    <property type="term" value="F:phosphorelay sensor kinase activity"/>
    <property type="evidence" value="ECO:0007669"/>
    <property type="project" value="TreeGrafter"/>
</dbReference>
<dbReference type="InterPro" id="IPR014710">
    <property type="entry name" value="RmlC-like_jellyroll"/>
</dbReference>
<keyword evidence="1 5" id="KW-0597">Phosphoprotein</keyword>
<dbReference type="InterPro" id="IPR036390">
    <property type="entry name" value="WH_DNA-bd_sf"/>
</dbReference>
<dbReference type="AlphaFoldDB" id="A0AAU9D3X1"/>
<evidence type="ECO:0000313" key="10">
    <source>
        <dbReference type="Proteomes" id="UP001348817"/>
    </source>
</evidence>
<keyword evidence="3" id="KW-0238">DNA-binding</keyword>
<dbReference type="GO" id="GO:0006355">
    <property type="term" value="P:regulation of DNA-templated transcription"/>
    <property type="evidence" value="ECO:0007669"/>
    <property type="project" value="InterPro"/>
</dbReference>
<dbReference type="PROSITE" id="PS51063">
    <property type="entry name" value="HTH_CRP_2"/>
    <property type="match status" value="1"/>
</dbReference>
<name>A0AAU9D3X1_9BACT</name>
<dbReference type="SMART" id="SM00419">
    <property type="entry name" value="HTH_CRP"/>
    <property type="match status" value="1"/>
</dbReference>
<dbReference type="CDD" id="cd00092">
    <property type="entry name" value="HTH_CRP"/>
    <property type="match status" value="1"/>
</dbReference>
<keyword evidence="10" id="KW-1185">Reference proteome</keyword>